<dbReference type="AlphaFoldDB" id="A0A428G1R1"/>
<sequence>MRMYEIEILVKLGDGNVMKDYESDTNPYKALLKAMNMAHMFIVDELE</sequence>
<proteinExistence type="predicted"/>
<organism evidence="1 2">
    <name type="scientific">Streptococcus oralis</name>
    <dbReference type="NCBI Taxonomy" id="1303"/>
    <lineage>
        <taxon>Bacteria</taxon>
        <taxon>Bacillati</taxon>
        <taxon>Bacillota</taxon>
        <taxon>Bacilli</taxon>
        <taxon>Lactobacillales</taxon>
        <taxon>Streptococcaceae</taxon>
        <taxon>Streptococcus</taxon>
    </lineage>
</organism>
<evidence type="ECO:0000313" key="2">
    <source>
        <dbReference type="Proteomes" id="UP000281558"/>
    </source>
</evidence>
<evidence type="ECO:0000313" key="1">
    <source>
        <dbReference type="EMBL" id="RSJ68890.1"/>
    </source>
</evidence>
<accession>A0A428G1R1</accession>
<name>A0A428G1R1_STROR</name>
<reference evidence="1 2" key="1">
    <citation type="submission" date="2018-11" db="EMBL/GenBank/DDBJ databases">
        <title>Species Designations Belie Phenotypic and Genotypic Heterogeneity in Oral Streptococci.</title>
        <authorList>
            <person name="Velsko I."/>
        </authorList>
    </citation>
    <scope>NUCLEOTIDE SEQUENCE [LARGE SCALE GENOMIC DNA]</scope>
    <source>
        <strain evidence="1 2">BCC10</strain>
    </source>
</reference>
<dbReference type="EMBL" id="RJPK01000006">
    <property type="protein sequence ID" value="RSJ68890.1"/>
    <property type="molecule type" value="Genomic_DNA"/>
</dbReference>
<gene>
    <name evidence="1" type="ORF">D8801_07875</name>
</gene>
<protein>
    <submittedName>
        <fullName evidence="1">Uncharacterized protein</fullName>
    </submittedName>
</protein>
<dbReference type="Proteomes" id="UP000281558">
    <property type="component" value="Unassembled WGS sequence"/>
</dbReference>
<comment type="caution">
    <text evidence="1">The sequence shown here is derived from an EMBL/GenBank/DDBJ whole genome shotgun (WGS) entry which is preliminary data.</text>
</comment>